<reference evidence="2 3" key="1">
    <citation type="submission" date="2024-09" db="EMBL/GenBank/DDBJ databases">
        <title>Laminarin stimulates single cell rates of sulfate reduction while oxygen inhibits transcriptomic activity in coastal marine sediment.</title>
        <authorList>
            <person name="Lindsay M."/>
            <person name="Orcutt B."/>
            <person name="Emerson D."/>
            <person name="Stepanauskas R."/>
            <person name="D'Angelo T."/>
        </authorList>
    </citation>
    <scope>NUCLEOTIDE SEQUENCE [LARGE SCALE GENOMIC DNA]</scope>
    <source>
        <strain evidence="2">SAG AM-311-K15</strain>
    </source>
</reference>
<dbReference type="Proteomes" id="UP001594351">
    <property type="component" value="Unassembled WGS sequence"/>
</dbReference>
<feature type="transmembrane region" description="Helical" evidence="1">
    <location>
        <begin position="9"/>
        <end position="28"/>
    </location>
</feature>
<proteinExistence type="predicted"/>
<feature type="transmembrane region" description="Helical" evidence="1">
    <location>
        <begin position="226"/>
        <end position="248"/>
    </location>
</feature>
<feature type="transmembrane region" description="Helical" evidence="1">
    <location>
        <begin position="298"/>
        <end position="317"/>
    </location>
</feature>
<keyword evidence="1" id="KW-0472">Membrane</keyword>
<keyword evidence="2" id="KW-0808">Transferase</keyword>
<keyword evidence="1" id="KW-1133">Transmembrane helix</keyword>
<feature type="transmembrane region" description="Helical" evidence="1">
    <location>
        <begin position="329"/>
        <end position="348"/>
    </location>
</feature>
<gene>
    <name evidence="2" type="ORF">ACFL27_13150</name>
</gene>
<sequence>MKDQVKNNRIYIVFTWCGLLFFCLWGLVNTFYGRIHVDEGFYFVTPYLVFQGAVPYGDFIYTQAPLHSYIYQLLYLFKSQPDYWLSRFFSLCLGFSAIVLGIDIARRYSHWLGAAIAAGLLCFNGFQTYFFSISKLYPLTGFILTLGIWLGLQAGGSLWRTVLASFVIALSACIRISMFPAAGVFLIILLARDGIKSRLFWGGLLITIMTWAVIIGPFYLKYNEQFTYSVLLYNFAKDVHPLWMAIMLRADVMSKLAHEYFLFFLILAALGIVAFYIFGQEYGHSFRKFYTALKKAEWFRLYLWGTIGALTALQAVSKSGVVDEYLTPLFPLAAAVVAIECVTVLRYLNRQQVSGFFFAVFTLGCLLNFAAYGRSALTLMDGKSPIVYLDEVAAYIKQVTQEEDSILSYNNALVIMADRTIVKGYEMHCATYDPRWDDERCQKFRILSLSRIELMLKNQEIKMVIMSENAFIGRFPDFYNPGETQMRDTMLAILEQHYDKVKHFPELGYFNTDVDIYLAKSN</sequence>
<comment type="caution">
    <text evidence="2">The sequence shown here is derived from an EMBL/GenBank/DDBJ whole genome shotgun (WGS) entry which is preliminary data.</text>
</comment>
<keyword evidence="1" id="KW-0812">Transmembrane</keyword>
<organism evidence="2 3">
    <name type="scientific">candidate division CSSED10-310 bacterium</name>
    <dbReference type="NCBI Taxonomy" id="2855610"/>
    <lineage>
        <taxon>Bacteria</taxon>
        <taxon>Bacteria division CSSED10-310</taxon>
    </lineage>
</organism>
<feature type="transmembrane region" description="Helical" evidence="1">
    <location>
        <begin position="199"/>
        <end position="220"/>
    </location>
</feature>
<evidence type="ECO:0000313" key="2">
    <source>
        <dbReference type="EMBL" id="MFC1851135.1"/>
    </source>
</evidence>
<keyword evidence="2" id="KW-0328">Glycosyltransferase</keyword>
<feature type="transmembrane region" description="Helical" evidence="1">
    <location>
        <begin position="260"/>
        <end position="278"/>
    </location>
</feature>
<evidence type="ECO:0000256" key="1">
    <source>
        <dbReference type="SAM" id="Phobius"/>
    </source>
</evidence>
<feature type="transmembrane region" description="Helical" evidence="1">
    <location>
        <begin position="40"/>
        <end position="62"/>
    </location>
</feature>
<feature type="transmembrane region" description="Helical" evidence="1">
    <location>
        <begin position="136"/>
        <end position="156"/>
    </location>
</feature>
<keyword evidence="3" id="KW-1185">Reference proteome</keyword>
<feature type="transmembrane region" description="Helical" evidence="1">
    <location>
        <begin position="162"/>
        <end position="190"/>
    </location>
</feature>
<protein>
    <submittedName>
        <fullName evidence="2">ArnT family glycosyltransferase</fullName>
        <ecNumber evidence="2">2.4.-.-</ecNumber>
    </submittedName>
</protein>
<evidence type="ECO:0000313" key="3">
    <source>
        <dbReference type="Proteomes" id="UP001594351"/>
    </source>
</evidence>
<feature type="transmembrane region" description="Helical" evidence="1">
    <location>
        <begin position="83"/>
        <end position="102"/>
    </location>
</feature>
<dbReference type="EC" id="2.4.-.-" evidence="2"/>
<feature type="transmembrane region" description="Helical" evidence="1">
    <location>
        <begin position="354"/>
        <end position="373"/>
    </location>
</feature>
<accession>A0ABV6YY64</accession>
<name>A0ABV6YY64_UNCC1</name>
<dbReference type="EMBL" id="JBHPBY010000156">
    <property type="protein sequence ID" value="MFC1851135.1"/>
    <property type="molecule type" value="Genomic_DNA"/>
</dbReference>
<feature type="transmembrane region" description="Helical" evidence="1">
    <location>
        <begin position="108"/>
        <end position="129"/>
    </location>
</feature>
<dbReference type="GO" id="GO:0016757">
    <property type="term" value="F:glycosyltransferase activity"/>
    <property type="evidence" value="ECO:0007669"/>
    <property type="project" value="UniProtKB-KW"/>
</dbReference>